<dbReference type="AlphaFoldDB" id="X5EBA5"/>
<dbReference type="OrthoDB" id="59108at2"/>
<dbReference type="Pfam" id="PF00356">
    <property type="entry name" value="LacI"/>
    <property type="match status" value="1"/>
</dbReference>
<evidence type="ECO:0000256" key="2">
    <source>
        <dbReference type="ARBA" id="ARBA00023015"/>
    </source>
</evidence>
<evidence type="ECO:0000313" key="7">
    <source>
        <dbReference type="EMBL" id="AHW63906.1"/>
    </source>
</evidence>
<feature type="region of interest" description="Disordered" evidence="5">
    <location>
        <begin position="311"/>
        <end position="330"/>
    </location>
</feature>
<keyword evidence="3" id="KW-0238">DNA-binding</keyword>
<dbReference type="STRING" id="1404245.CGLY_07305"/>
<dbReference type="InterPro" id="IPR028082">
    <property type="entry name" value="Peripla_BP_I"/>
</dbReference>
<dbReference type="Proteomes" id="UP000023703">
    <property type="component" value="Chromosome"/>
</dbReference>
<dbReference type="CDD" id="cd06267">
    <property type="entry name" value="PBP1_LacI_sugar_binding-like"/>
    <property type="match status" value="1"/>
</dbReference>
<dbReference type="SMART" id="SM00354">
    <property type="entry name" value="HTH_LACI"/>
    <property type="match status" value="1"/>
</dbReference>
<protein>
    <submittedName>
        <fullName evidence="7">Transcriptional regulator, LacI-family</fullName>
    </submittedName>
</protein>
<dbReference type="InterPro" id="IPR000843">
    <property type="entry name" value="HTH_LacI"/>
</dbReference>
<keyword evidence="2" id="KW-0805">Transcription regulation</keyword>
<evidence type="ECO:0000259" key="6">
    <source>
        <dbReference type="PROSITE" id="PS50932"/>
    </source>
</evidence>
<organism evidence="7 8">
    <name type="scientific">Corynebacterium glyciniphilum AJ 3170</name>
    <dbReference type="NCBI Taxonomy" id="1404245"/>
    <lineage>
        <taxon>Bacteria</taxon>
        <taxon>Bacillati</taxon>
        <taxon>Actinomycetota</taxon>
        <taxon>Actinomycetes</taxon>
        <taxon>Mycobacteriales</taxon>
        <taxon>Corynebacteriaceae</taxon>
        <taxon>Corynebacterium</taxon>
    </lineage>
</organism>
<dbReference type="Gene3D" id="3.40.50.2300">
    <property type="match status" value="2"/>
</dbReference>
<name>X5EBA5_9CORY</name>
<reference evidence="7 8" key="1">
    <citation type="journal article" date="2015" name="Int. J. Syst. Evol. Microbiol.">
        <title>Revisiting Corynebacterium glyciniphilum (ex Kubota et al., 1972) sp. nov., nom. rev., isolated from putrefied banana.</title>
        <authorList>
            <person name="Al-Dilaimi A."/>
            <person name="Bednarz H."/>
            <person name="Lomker A."/>
            <person name="Niehaus K."/>
            <person name="Kalinowski J."/>
            <person name="Ruckert C."/>
        </authorList>
    </citation>
    <scope>NUCLEOTIDE SEQUENCE [LARGE SCALE GENOMIC DNA]</scope>
    <source>
        <strain evidence="7">AJ 3170</strain>
    </source>
</reference>
<dbReference type="GO" id="GO:0003700">
    <property type="term" value="F:DNA-binding transcription factor activity"/>
    <property type="evidence" value="ECO:0007669"/>
    <property type="project" value="TreeGrafter"/>
</dbReference>
<dbReference type="InterPro" id="IPR046335">
    <property type="entry name" value="LacI/GalR-like_sensor"/>
</dbReference>
<dbReference type="RefSeq" id="WP_038548044.1">
    <property type="nucleotide sequence ID" value="NZ_CP006842.1"/>
</dbReference>
<evidence type="ECO:0000256" key="3">
    <source>
        <dbReference type="ARBA" id="ARBA00023125"/>
    </source>
</evidence>
<dbReference type="GO" id="GO:0000976">
    <property type="term" value="F:transcription cis-regulatory region binding"/>
    <property type="evidence" value="ECO:0007669"/>
    <property type="project" value="TreeGrafter"/>
</dbReference>
<evidence type="ECO:0000313" key="8">
    <source>
        <dbReference type="Proteomes" id="UP000023703"/>
    </source>
</evidence>
<dbReference type="PROSITE" id="PS50932">
    <property type="entry name" value="HTH_LACI_2"/>
    <property type="match status" value="1"/>
</dbReference>
<evidence type="ECO:0000256" key="4">
    <source>
        <dbReference type="ARBA" id="ARBA00023163"/>
    </source>
</evidence>
<keyword evidence="1" id="KW-0678">Repressor</keyword>
<accession>X5EBA5</accession>
<dbReference type="SUPFAM" id="SSF53822">
    <property type="entry name" value="Periplasmic binding protein-like I"/>
    <property type="match status" value="1"/>
</dbReference>
<dbReference type="CDD" id="cd01392">
    <property type="entry name" value="HTH_LacI"/>
    <property type="match status" value="1"/>
</dbReference>
<keyword evidence="4" id="KW-0804">Transcription</keyword>
<dbReference type="eggNOG" id="COG1609">
    <property type="taxonomic scope" value="Bacteria"/>
</dbReference>
<dbReference type="InterPro" id="IPR010982">
    <property type="entry name" value="Lambda_DNA-bd_dom_sf"/>
</dbReference>
<dbReference type="Pfam" id="PF13377">
    <property type="entry name" value="Peripla_BP_3"/>
    <property type="match status" value="1"/>
</dbReference>
<sequence length="330" mass="34689">MPRQQSSRPSLKAVAERAGVGYGTASRSLSGSGPVAPETRQRVLDAAEALGYVPNMLGRALRRQRTTFIGLVLPDLGNEYYTEALDTIHHALAAAGYQMITVADATATGQDALVSSLAQQQVAGIIQVPVVGASVVTGLPVVQFNRSELGAGVPCVLCDDEDGFRRLAELVMHHGYRDIAVLLGDSAMSTTVARAAGVQGAVSGTDARVRYCYGSYTADSGREMMEELLNASDGSERPDAVIVASPRLMAGVAAVLGAREMSFPGDIAVAAFDDPEWYRLLGPGITTFDAPQRQMGRAAVAMVLDMIESGEPPSNPVQVIPGSVRERGSL</sequence>
<dbReference type="Gene3D" id="1.10.260.40">
    <property type="entry name" value="lambda repressor-like DNA-binding domains"/>
    <property type="match status" value="1"/>
</dbReference>
<dbReference type="PANTHER" id="PTHR30146:SF148">
    <property type="entry name" value="HTH-TYPE TRANSCRIPTIONAL REPRESSOR PURR-RELATED"/>
    <property type="match status" value="1"/>
</dbReference>
<proteinExistence type="predicted"/>
<evidence type="ECO:0000256" key="1">
    <source>
        <dbReference type="ARBA" id="ARBA00022491"/>
    </source>
</evidence>
<dbReference type="HOGENOM" id="CLU_037628_6_1_11"/>
<dbReference type="KEGG" id="cgy:CGLY_07305"/>
<feature type="domain" description="HTH lacI-type" evidence="6">
    <location>
        <begin position="9"/>
        <end position="63"/>
    </location>
</feature>
<keyword evidence="8" id="KW-1185">Reference proteome</keyword>
<dbReference type="SUPFAM" id="SSF47413">
    <property type="entry name" value="lambda repressor-like DNA-binding domains"/>
    <property type="match status" value="1"/>
</dbReference>
<evidence type="ECO:0000256" key="5">
    <source>
        <dbReference type="SAM" id="MobiDB-lite"/>
    </source>
</evidence>
<dbReference type="EMBL" id="CP006842">
    <property type="protein sequence ID" value="AHW63906.1"/>
    <property type="molecule type" value="Genomic_DNA"/>
</dbReference>
<dbReference type="PANTHER" id="PTHR30146">
    <property type="entry name" value="LACI-RELATED TRANSCRIPTIONAL REPRESSOR"/>
    <property type="match status" value="1"/>
</dbReference>
<gene>
    <name evidence="7" type="ORF">CGLY_07305</name>
</gene>